<gene>
    <name evidence="2" type="ORF">AFERRI_100025</name>
    <name evidence="3" type="ORF">AFERRI_40142</name>
</gene>
<evidence type="ECO:0000256" key="1">
    <source>
        <dbReference type="SAM" id="MobiDB-lite"/>
    </source>
</evidence>
<evidence type="ECO:0000313" key="3">
    <source>
        <dbReference type="EMBL" id="SMH66793.1"/>
    </source>
</evidence>
<name>A0A060UJA9_9PROT</name>
<dbReference type="EMBL" id="CCCS020000002">
    <property type="protein sequence ID" value="CDQ08590.1"/>
    <property type="molecule type" value="Genomic_DNA"/>
</dbReference>
<feature type="compositionally biased region" description="Polar residues" evidence="1">
    <location>
        <begin position="70"/>
        <end position="82"/>
    </location>
</feature>
<accession>A0A060UJA9</accession>
<reference evidence="3 4" key="3">
    <citation type="submission" date="2017-03" db="EMBL/GenBank/DDBJ databases">
        <authorList>
            <person name="Regsiter A."/>
            <person name="William W."/>
        </authorList>
    </citation>
    <scope>NUCLEOTIDE SEQUENCE [LARGE SCALE GENOMIC DNA]</scope>
    <source>
        <strain evidence="3">PRJEB5721</strain>
    </source>
</reference>
<reference evidence="2" key="1">
    <citation type="submission" date="2014-03" db="EMBL/GenBank/DDBJ databases">
        <authorList>
            <person name="Genoscope - CEA"/>
        </authorList>
    </citation>
    <scope>NUCLEOTIDE SEQUENCE [LARGE SCALE GENOMIC DNA]</scope>
    <source>
        <strain evidence="2">CF27</strain>
    </source>
</reference>
<dbReference type="RefSeq" id="WP_035190629.1">
    <property type="nucleotide sequence ID" value="NZ_CCCS020000002.1"/>
</dbReference>
<protein>
    <submittedName>
        <fullName evidence="2">Uncharacterized protein</fullName>
    </submittedName>
</protein>
<organism evidence="2">
    <name type="scientific">Acidithiobacillus ferrivorans</name>
    <dbReference type="NCBI Taxonomy" id="160808"/>
    <lineage>
        <taxon>Bacteria</taxon>
        <taxon>Pseudomonadati</taxon>
        <taxon>Pseudomonadota</taxon>
        <taxon>Acidithiobacillia</taxon>
        <taxon>Acidithiobacillales</taxon>
        <taxon>Acidithiobacillaceae</taxon>
        <taxon>Acidithiobacillus</taxon>
    </lineage>
</organism>
<dbReference type="Proteomes" id="UP000193925">
    <property type="component" value="Chromosome AFERRI"/>
</dbReference>
<evidence type="ECO:0000313" key="4">
    <source>
        <dbReference type="Proteomes" id="UP000193925"/>
    </source>
</evidence>
<proteinExistence type="predicted"/>
<feature type="region of interest" description="Disordered" evidence="1">
    <location>
        <begin position="57"/>
        <end position="88"/>
    </location>
</feature>
<dbReference type="AlphaFoldDB" id="A0A060UJA9"/>
<keyword evidence="4" id="KW-1185">Reference proteome</keyword>
<evidence type="ECO:0000313" key="2">
    <source>
        <dbReference type="EMBL" id="CDQ08590.1"/>
    </source>
</evidence>
<sequence length="149" mass="16129">MSKRITIYIGDDDEEILAWYNSIQPSYRSVMVKLALRNAAEHGIAGDSTLLPLMKKRGGSGREELVGTADQKTVPSAGSPTMSAAAPENMTREELVAFTVANLPPDTPPHLVELAKQYSSRTPYTMERLQMLYELQGAGADADPASTST</sequence>
<reference evidence="2" key="2">
    <citation type="submission" date="2014-07" db="EMBL/GenBank/DDBJ databases">
        <title>Initial genome analysis of the psychrotolerant acidophile Acidithiobacillus ferrivorans CF27: insights into iron and sulfur oxidation pathways and into biofilm formation.</title>
        <authorList>
            <person name="Talla E."/>
            <person name="Hedrich S."/>
            <person name="Mangenot S."/>
            <person name="Ji B."/>
            <person name="Johnson D.B."/>
            <person name="Barbe V."/>
            <person name="Bonnefoy V."/>
        </authorList>
    </citation>
    <scope>NUCLEOTIDE SEQUENCE [LARGE SCALE GENOMIC DNA]</scope>
    <source>
        <strain evidence="2">CF27</strain>
    </source>
</reference>
<dbReference type="EMBL" id="LT841305">
    <property type="protein sequence ID" value="SMH66793.1"/>
    <property type="molecule type" value="Genomic_DNA"/>
</dbReference>